<dbReference type="Pfam" id="PF01636">
    <property type="entry name" value="APH"/>
    <property type="match status" value="1"/>
</dbReference>
<proteinExistence type="inferred from homology"/>
<comment type="subcellular location">
    <subcellularLocation>
        <location evidence="11">Cytoplasm</location>
    </subcellularLocation>
</comment>
<evidence type="ECO:0000256" key="2">
    <source>
        <dbReference type="ARBA" id="ARBA00022527"/>
    </source>
</evidence>
<accession>A0A1V3A0J2</accession>
<keyword evidence="8 11" id="KW-0067">ATP-binding</keyword>
<evidence type="ECO:0000256" key="9">
    <source>
        <dbReference type="ARBA" id="ARBA00022842"/>
    </source>
</evidence>
<keyword evidence="10 11" id="KW-0346">Stress response</keyword>
<evidence type="ECO:0000313" key="14">
    <source>
        <dbReference type="EMBL" id="OOC10855.1"/>
    </source>
</evidence>
<keyword evidence="4 11" id="KW-0808">Transferase</keyword>
<dbReference type="Proteomes" id="UP000189177">
    <property type="component" value="Unassembled WGS sequence"/>
</dbReference>
<keyword evidence="2 11" id="KW-0723">Serine/threonine-protein kinase</keyword>
<feature type="active site" description="Proton acceptor" evidence="11">
    <location>
        <position position="230"/>
    </location>
</feature>
<gene>
    <name evidence="11" type="primary">srkA</name>
    <name evidence="14" type="ORF">B1A74_03230</name>
</gene>
<dbReference type="GO" id="GO:0000287">
    <property type="term" value="F:magnesium ion binding"/>
    <property type="evidence" value="ECO:0007669"/>
    <property type="project" value="UniProtKB-UniRule"/>
</dbReference>
<evidence type="ECO:0000256" key="4">
    <source>
        <dbReference type="ARBA" id="ARBA00022679"/>
    </source>
</evidence>
<evidence type="ECO:0000256" key="11">
    <source>
        <dbReference type="HAMAP-Rule" id="MF_01497"/>
    </source>
</evidence>
<dbReference type="EC" id="2.7.11.1" evidence="11"/>
<comment type="cofactor">
    <cofactor evidence="11">
        <name>Mg(2+)</name>
        <dbReference type="ChEBI" id="CHEBI:18420"/>
    </cofactor>
</comment>
<dbReference type="InterPro" id="IPR011009">
    <property type="entry name" value="Kinase-like_dom_sf"/>
</dbReference>
<feature type="site" description="ATP" evidence="11">
    <location>
        <position position="58"/>
    </location>
</feature>
<dbReference type="OrthoDB" id="5392197at2"/>
<comment type="function">
    <text evidence="11">A protein kinase that phosphorylates Ser and Thr residues. Probably acts to suppress the effects of stress linked to accumulation of reactive oxygen species. Probably involved in the extracytoplasmic stress response.</text>
</comment>
<dbReference type="Gene3D" id="1.10.510.10">
    <property type="entry name" value="Transferase(Phosphotransferase) domain 1"/>
    <property type="match status" value="1"/>
</dbReference>
<dbReference type="EMBL" id="MUZR01000008">
    <property type="protein sequence ID" value="OOC10855.1"/>
    <property type="molecule type" value="Genomic_DNA"/>
</dbReference>
<evidence type="ECO:0000256" key="6">
    <source>
        <dbReference type="ARBA" id="ARBA00022741"/>
    </source>
</evidence>
<dbReference type="GO" id="GO:0106310">
    <property type="term" value="F:protein serine kinase activity"/>
    <property type="evidence" value="ECO:0007669"/>
    <property type="project" value="RHEA"/>
</dbReference>
<dbReference type="RefSeq" id="WP_077243743.1">
    <property type="nucleotide sequence ID" value="NZ_MUZR01000008.1"/>
</dbReference>
<evidence type="ECO:0000259" key="13">
    <source>
        <dbReference type="Pfam" id="PF01636"/>
    </source>
</evidence>
<keyword evidence="9 11" id="KW-0460">Magnesium</keyword>
<feature type="domain" description="Aminoglycoside phosphotransferase" evidence="13">
    <location>
        <begin position="57"/>
        <end position="294"/>
    </location>
</feature>
<dbReference type="HAMAP" id="MF_01497">
    <property type="entry name" value="SrkA_kinase"/>
    <property type="match status" value="1"/>
</dbReference>
<keyword evidence="15" id="KW-1185">Reference proteome</keyword>
<reference evidence="14 15" key="1">
    <citation type="submission" date="2017-02" db="EMBL/GenBank/DDBJ databases">
        <title>Genomic diversity within the haloalkaliphilic genus Thioalkalivibrio.</title>
        <authorList>
            <person name="Ahn A.-C."/>
            <person name="Meier-Kolthoff J."/>
            <person name="Overmars L."/>
            <person name="Richter M."/>
            <person name="Woyke T."/>
            <person name="Sorokin D.Y."/>
            <person name="Muyzer G."/>
        </authorList>
    </citation>
    <scope>NUCLEOTIDE SEQUENCE [LARGE SCALE GENOMIC DNA]</scope>
    <source>
        <strain evidence="14 15">HL17</strain>
    </source>
</reference>
<protein>
    <recommendedName>
        <fullName evidence="11">Stress response kinase A</fullName>
        <ecNumber evidence="11">2.7.11.1</ecNumber>
    </recommendedName>
    <alternativeName>
        <fullName evidence="11">Serine/threonine-protein kinase SrkA</fullName>
    </alternativeName>
</protein>
<dbReference type="NCBIfam" id="NF008738">
    <property type="entry name" value="PRK11768.1"/>
    <property type="match status" value="1"/>
</dbReference>
<feature type="region of interest" description="Disordered" evidence="12">
    <location>
        <begin position="1"/>
        <end position="23"/>
    </location>
</feature>
<dbReference type="AlphaFoldDB" id="A0A1V3A0J2"/>
<dbReference type="GO" id="GO:0004674">
    <property type="term" value="F:protein serine/threonine kinase activity"/>
    <property type="evidence" value="ECO:0007669"/>
    <property type="project" value="UniProtKB-UniRule"/>
</dbReference>
<dbReference type="PANTHER" id="PTHR39573:SF1">
    <property type="entry name" value="STRESS RESPONSE KINASE A"/>
    <property type="match status" value="1"/>
</dbReference>
<feature type="binding site" evidence="11">
    <location>
        <position position="235"/>
    </location>
    <ligand>
        <name>Mg(2+)</name>
        <dbReference type="ChEBI" id="CHEBI:18420"/>
    </ligand>
</feature>
<evidence type="ECO:0000256" key="1">
    <source>
        <dbReference type="ARBA" id="ARBA00022490"/>
    </source>
</evidence>
<comment type="subunit">
    <text evidence="11">Monomer.</text>
</comment>
<dbReference type="STRING" id="252474.B1A74_03230"/>
<comment type="similarity">
    <text evidence="11">Belongs to the SrkA/RdoA protein kinase family.</text>
</comment>
<dbReference type="Gene3D" id="3.30.200.70">
    <property type="match status" value="1"/>
</dbReference>
<dbReference type="Gene3D" id="1.20.1270.170">
    <property type="match status" value="1"/>
</dbReference>
<keyword evidence="1 11" id="KW-0963">Cytoplasm</keyword>
<name>A0A1V3A0J2_9GAMM</name>
<dbReference type="SUPFAM" id="SSF56112">
    <property type="entry name" value="Protein kinase-like (PK-like)"/>
    <property type="match status" value="1"/>
</dbReference>
<feature type="binding site" evidence="11">
    <location>
        <position position="247"/>
    </location>
    <ligand>
        <name>Mg(2+)</name>
        <dbReference type="ChEBI" id="CHEBI:18420"/>
    </ligand>
</feature>
<evidence type="ECO:0000256" key="10">
    <source>
        <dbReference type="ARBA" id="ARBA00023016"/>
    </source>
</evidence>
<feature type="active site" evidence="11">
    <location>
        <position position="247"/>
    </location>
</feature>
<organism evidence="14 15">
    <name type="scientific">Thioalkalivibrio halophilus</name>
    <dbReference type="NCBI Taxonomy" id="252474"/>
    <lineage>
        <taxon>Bacteria</taxon>
        <taxon>Pseudomonadati</taxon>
        <taxon>Pseudomonadota</taxon>
        <taxon>Gammaproteobacteria</taxon>
        <taxon>Chromatiales</taxon>
        <taxon>Ectothiorhodospiraceae</taxon>
        <taxon>Thioalkalivibrio</taxon>
    </lineage>
</organism>
<evidence type="ECO:0000256" key="5">
    <source>
        <dbReference type="ARBA" id="ARBA00022723"/>
    </source>
</evidence>
<comment type="caution">
    <text evidence="14">The sequence shown here is derived from an EMBL/GenBank/DDBJ whole genome shotgun (WGS) entry which is preliminary data.</text>
</comment>
<keyword evidence="7 11" id="KW-0418">Kinase</keyword>
<dbReference type="PANTHER" id="PTHR39573">
    <property type="entry name" value="STRESS RESPONSE KINASE A"/>
    <property type="match status" value="1"/>
</dbReference>
<dbReference type="GO" id="GO:0005737">
    <property type="term" value="C:cytoplasm"/>
    <property type="evidence" value="ECO:0007669"/>
    <property type="project" value="UniProtKB-SubCell"/>
</dbReference>
<evidence type="ECO:0000256" key="12">
    <source>
        <dbReference type="SAM" id="MobiDB-lite"/>
    </source>
</evidence>
<keyword evidence="6 11" id="KW-0547">Nucleotide-binding</keyword>
<evidence type="ECO:0000256" key="8">
    <source>
        <dbReference type="ARBA" id="ARBA00022840"/>
    </source>
</evidence>
<comment type="catalytic activity">
    <reaction evidence="11">
        <text>L-threonyl-[protein] + ATP = O-phospho-L-threonyl-[protein] + ADP + H(+)</text>
        <dbReference type="Rhea" id="RHEA:46608"/>
        <dbReference type="Rhea" id="RHEA-COMP:11060"/>
        <dbReference type="Rhea" id="RHEA-COMP:11605"/>
        <dbReference type="ChEBI" id="CHEBI:15378"/>
        <dbReference type="ChEBI" id="CHEBI:30013"/>
        <dbReference type="ChEBI" id="CHEBI:30616"/>
        <dbReference type="ChEBI" id="CHEBI:61977"/>
        <dbReference type="ChEBI" id="CHEBI:456216"/>
        <dbReference type="EC" id="2.7.11.1"/>
    </reaction>
</comment>
<keyword evidence="5 11" id="KW-0479">Metal-binding</keyword>
<keyword evidence="3 11" id="KW-0597">Phosphoprotein</keyword>
<dbReference type="InterPro" id="IPR032882">
    <property type="entry name" value="SrkA/RdoA"/>
</dbReference>
<sequence>MRASGARPDRDPRPGTRPLCHNPPMAAHPYDALTPECILDAVESTGLRCDGRLLELNSFENRVYQIGTEDARGGSRPIIGKFYRPGRWSDAAIREEHAFALELAAAEIPVVAPLPDADGETFHEHAGFRFALYPQRGGRSPDLEQPEVLERIGRFIGRIHTVGAAAPFLHREVMDLTGLATAAREDVLSGEHLPPELVSVYRDLSADLIERLRDFEPILGEVPAIRLHGDTHRGNLLWTDAGPHFVDLDDARTGPAVQDLWMFLSGDTPTMTGQLLDLLEGYEDFRPFDRRELALIAPLRALRILRHAAWLARRADDPAFVQGFPVFYTPRFWEEHILTLREQRAALDEPPLNLP</sequence>
<dbReference type="GO" id="GO:0005524">
    <property type="term" value="F:ATP binding"/>
    <property type="evidence" value="ECO:0007669"/>
    <property type="project" value="UniProtKB-UniRule"/>
</dbReference>
<comment type="catalytic activity">
    <reaction evidence="11">
        <text>L-seryl-[protein] + ATP = O-phospho-L-seryl-[protein] + ADP + H(+)</text>
        <dbReference type="Rhea" id="RHEA:17989"/>
        <dbReference type="Rhea" id="RHEA-COMP:9863"/>
        <dbReference type="Rhea" id="RHEA-COMP:11604"/>
        <dbReference type="ChEBI" id="CHEBI:15378"/>
        <dbReference type="ChEBI" id="CHEBI:29999"/>
        <dbReference type="ChEBI" id="CHEBI:30616"/>
        <dbReference type="ChEBI" id="CHEBI:83421"/>
        <dbReference type="ChEBI" id="CHEBI:456216"/>
        <dbReference type="EC" id="2.7.11.1"/>
    </reaction>
</comment>
<dbReference type="InterPro" id="IPR002575">
    <property type="entry name" value="Aminoglycoside_PTrfase"/>
</dbReference>
<evidence type="ECO:0000256" key="3">
    <source>
        <dbReference type="ARBA" id="ARBA00022553"/>
    </source>
</evidence>
<evidence type="ECO:0000313" key="15">
    <source>
        <dbReference type="Proteomes" id="UP000189177"/>
    </source>
</evidence>
<evidence type="ECO:0000256" key="7">
    <source>
        <dbReference type="ARBA" id="ARBA00022777"/>
    </source>
</evidence>